<name>A0A8T2SG89_CERRI</name>
<reference evidence="3" key="1">
    <citation type="submission" date="2021-08" db="EMBL/GenBank/DDBJ databases">
        <title>WGS assembly of Ceratopteris richardii.</title>
        <authorList>
            <person name="Marchant D.B."/>
            <person name="Chen G."/>
            <person name="Jenkins J."/>
            <person name="Shu S."/>
            <person name="Leebens-Mack J."/>
            <person name="Grimwood J."/>
            <person name="Schmutz J."/>
            <person name="Soltis P."/>
            <person name="Soltis D."/>
            <person name="Chen Z.-H."/>
        </authorList>
    </citation>
    <scope>NUCLEOTIDE SEQUENCE</scope>
    <source>
        <strain evidence="3">Whitten #5841</strain>
        <tissue evidence="3">Leaf</tissue>
    </source>
</reference>
<feature type="repeat" description="PPR" evidence="2">
    <location>
        <begin position="232"/>
        <end position="266"/>
    </location>
</feature>
<proteinExistence type="predicted"/>
<dbReference type="PROSITE" id="PS51375">
    <property type="entry name" value="PPR"/>
    <property type="match status" value="7"/>
</dbReference>
<dbReference type="InterPro" id="IPR011990">
    <property type="entry name" value="TPR-like_helical_dom_sf"/>
</dbReference>
<evidence type="ECO:0000256" key="1">
    <source>
        <dbReference type="ARBA" id="ARBA00022737"/>
    </source>
</evidence>
<dbReference type="OrthoDB" id="411857at2759"/>
<dbReference type="Proteomes" id="UP000825935">
    <property type="component" value="Chromosome 20"/>
</dbReference>
<dbReference type="GO" id="GO:0009451">
    <property type="term" value="P:RNA modification"/>
    <property type="evidence" value="ECO:0007669"/>
    <property type="project" value="InterPro"/>
</dbReference>
<feature type="repeat" description="PPR" evidence="2">
    <location>
        <begin position="739"/>
        <end position="773"/>
    </location>
</feature>
<accession>A0A8T2SG89</accession>
<dbReference type="PANTHER" id="PTHR24015:SF548">
    <property type="entry name" value="OS08G0340900 PROTEIN"/>
    <property type="match status" value="1"/>
</dbReference>
<dbReference type="InterPro" id="IPR046960">
    <property type="entry name" value="PPR_At4g14850-like_plant"/>
</dbReference>
<dbReference type="FunFam" id="1.25.40.10:FF:000353">
    <property type="entry name" value="Pentatricopeptide repeat-containing protein At4g39530"/>
    <property type="match status" value="1"/>
</dbReference>
<feature type="repeat" description="PPR" evidence="2">
    <location>
        <begin position="333"/>
        <end position="367"/>
    </location>
</feature>
<evidence type="ECO:0000313" key="4">
    <source>
        <dbReference type="Proteomes" id="UP000825935"/>
    </source>
</evidence>
<gene>
    <name evidence="3" type="ORF">KP509_20G007900</name>
</gene>
<dbReference type="Gene3D" id="1.25.40.10">
    <property type="entry name" value="Tetratricopeptide repeat domain"/>
    <property type="match status" value="6"/>
</dbReference>
<evidence type="ECO:0000313" key="3">
    <source>
        <dbReference type="EMBL" id="KAH7330913.1"/>
    </source>
</evidence>
<evidence type="ECO:0000256" key="2">
    <source>
        <dbReference type="PROSITE-ProRule" id="PRU00708"/>
    </source>
</evidence>
<protein>
    <recommendedName>
        <fullName evidence="5">Pentatricopeptide repeat-containing protein</fullName>
    </recommendedName>
</protein>
<dbReference type="NCBIfam" id="TIGR00756">
    <property type="entry name" value="PPR"/>
    <property type="match status" value="5"/>
</dbReference>
<sequence>MAIKPLWIQEERRKRLRLAAVNKRGSYISGGGSAYSGTNEGSVYAKAAERCCCSDGIEPKLRDGADIVAFLKLLARQKAFDRGIRVHAFILKRGLLDTNIVVGNSLVNFYAKCGVLKAAHFVLHELPSWDVVSWTTLIVSLCEHGHFTEALNCSDLMAQEGLSPDPTSLASILKACARTRDIERGQCAHACILHEGWLETDIVLGSALLDMFVKCGKLAKALQVFEELSARDLISWNSLIAGYSQQGYDEIALAWLQQSLMEGLAPSLVTFTCSLKSCGNMGALEVGKRLHAVIVGKALVIDVVLGSALVDMYAKCGAFSLAKRVLDELPSPNEVSWTGLISGFCQNMHCEDALACYEKMEQDGFVPDCVTFSCVLKACGKTGAVLKGIMVHAEIQRLDLLGKDTVLGNALVSMYGKCGSLRKAQEIFDQLPVHDLVSWNALMTGYCQHGHGKEAIICFEKLEKTGLIPDAVTYLCVLNACSSVGAIIEGKKVHAEVMRRGLLGNEVALGNALVDMYAKCDALEMAHEVFDGLFVRDVVSWNALITGCCEREFAEQALQLFDFMKAEGHHPNALTFACILKACASVDAVEQGEGVHNEIVKKGLFEHMDVLGNALVALYGKCGIHAKAWQLFQQLSLRDVVSWNALITGCCKHRHGKEALELYELMQNNGVSPDEITFACILKVCSTIGATEKGREFFSETIIKGFQGICIKNKSMTMYAECAQPASAQYAFHECLNPDTVTWNALTSGYCEHGFHDKALIFAQHLQSECICPDAAHVAFPWLMYDMMGKIEEQKYLAIDD</sequence>
<comment type="caution">
    <text evidence="3">The sequence shown here is derived from an EMBL/GenBank/DDBJ whole genome shotgun (WGS) entry which is preliminary data.</text>
</comment>
<keyword evidence="1" id="KW-0677">Repeat</keyword>
<dbReference type="InterPro" id="IPR002885">
    <property type="entry name" value="PPR_rpt"/>
</dbReference>
<dbReference type="FunFam" id="1.25.40.10:FF:000031">
    <property type="entry name" value="Pentatricopeptide repeat-containing protein mitochondrial"/>
    <property type="match status" value="3"/>
</dbReference>
<feature type="repeat" description="PPR" evidence="2">
    <location>
        <begin position="537"/>
        <end position="571"/>
    </location>
</feature>
<dbReference type="EMBL" id="CM035425">
    <property type="protein sequence ID" value="KAH7330913.1"/>
    <property type="molecule type" value="Genomic_DNA"/>
</dbReference>
<feature type="repeat" description="PPR" evidence="2">
    <location>
        <begin position="130"/>
        <end position="164"/>
    </location>
</feature>
<feature type="repeat" description="PPR" evidence="2">
    <location>
        <begin position="435"/>
        <end position="469"/>
    </location>
</feature>
<keyword evidence="4" id="KW-1185">Reference proteome</keyword>
<feature type="repeat" description="PPR" evidence="2">
    <location>
        <begin position="639"/>
        <end position="673"/>
    </location>
</feature>
<dbReference type="PANTHER" id="PTHR24015">
    <property type="entry name" value="OS07G0578800 PROTEIN-RELATED"/>
    <property type="match status" value="1"/>
</dbReference>
<dbReference type="Pfam" id="PF01535">
    <property type="entry name" value="PPR"/>
    <property type="match status" value="4"/>
</dbReference>
<dbReference type="Pfam" id="PF13041">
    <property type="entry name" value="PPR_2"/>
    <property type="match status" value="5"/>
</dbReference>
<evidence type="ECO:0008006" key="5">
    <source>
        <dbReference type="Google" id="ProtNLM"/>
    </source>
</evidence>
<organism evidence="3 4">
    <name type="scientific">Ceratopteris richardii</name>
    <name type="common">Triangle waterfern</name>
    <dbReference type="NCBI Taxonomy" id="49495"/>
    <lineage>
        <taxon>Eukaryota</taxon>
        <taxon>Viridiplantae</taxon>
        <taxon>Streptophyta</taxon>
        <taxon>Embryophyta</taxon>
        <taxon>Tracheophyta</taxon>
        <taxon>Polypodiopsida</taxon>
        <taxon>Polypodiidae</taxon>
        <taxon>Polypodiales</taxon>
        <taxon>Pteridineae</taxon>
        <taxon>Pteridaceae</taxon>
        <taxon>Parkerioideae</taxon>
        <taxon>Ceratopteris</taxon>
    </lineage>
</organism>
<dbReference type="GO" id="GO:0003723">
    <property type="term" value="F:RNA binding"/>
    <property type="evidence" value="ECO:0007669"/>
    <property type="project" value="InterPro"/>
</dbReference>
<dbReference type="AlphaFoldDB" id="A0A8T2SG89"/>